<evidence type="ECO:0000313" key="2">
    <source>
        <dbReference type="EMBL" id="GHF99525.1"/>
    </source>
</evidence>
<dbReference type="PIRSF" id="PIRSF019169">
    <property type="entry name" value="PilM"/>
    <property type="match status" value="1"/>
</dbReference>
<feature type="domain" description="SHS2" evidence="1">
    <location>
        <begin position="12"/>
        <end position="180"/>
    </location>
</feature>
<comment type="caution">
    <text evidence="2">The sequence shown here is derived from an EMBL/GenBank/DDBJ whole genome shotgun (WGS) entry which is preliminary data.</text>
</comment>
<dbReference type="Proteomes" id="UP000632154">
    <property type="component" value="Unassembled WGS sequence"/>
</dbReference>
<dbReference type="Gene3D" id="3.30.420.40">
    <property type="match status" value="2"/>
</dbReference>
<dbReference type="PANTHER" id="PTHR32432">
    <property type="entry name" value="CELL DIVISION PROTEIN FTSA-RELATED"/>
    <property type="match status" value="1"/>
</dbReference>
<dbReference type="Gene3D" id="3.30.1490.300">
    <property type="match status" value="1"/>
</dbReference>
<evidence type="ECO:0000259" key="1">
    <source>
        <dbReference type="SMART" id="SM00842"/>
    </source>
</evidence>
<gene>
    <name evidence="2" type="ORF">GCM10017783_09490</name>
</gene>
<evidence type="ECO:0000313" key="3">
    <source>
        <dbReference type="Proteomes" id="UP000632154"/>
    </source>
</evidence>
<dbReference type="InterPro" id="IPR005883">
    <property type="entry name" value="PilM"/>
</dbReference>
<organism evidence="2 3">
    <name type="scientific">Deinococcus piscis</name>
    <dbReference type="NCBI Taxonomy" id="394230"/>
    <lineage>
        <taxon>Bacteria</taxon>
        <taxon>Thermotogati</taxon>
        <taxon>Deinococcota</taxon>
        <taxon>Deinococci</taxon>
        <taxon>Deinococcales</taxon>
        <taxon>Deinococcaceae</taxon>
        <taxon>Deinococcus</taxon>
    </lineage>
</organism>
<accession>A0ABQ3K657</accession>
<dbReference type="NCBIfam" id="TIGR01175">
    <property type="entry name" value="pilM"/>
    <property type="match status" value="1"/>
</dbReference>
<dbReference type="InterPro" id="IPR003494">
    <property type="entry name" value="SHS2_FtsA"/>
</dbReference>
<dbReference type="SMART" id="SM00842">
    <property type="entry name" value="FtsA"/>
    <property type="match status" value="1"/>
</dbReference>
<dbReference type="EMBL" id="BNAL01000008">
    <property type="protein sequence ID" value="GHF99525.1"/>
    <property type="molecule type" value="Genomic_DNA"/>
</dbReference>
<dbReference type="CDD" id="cd24049">
    <property type="entry name" value="ASKHA_NBD_PilM"/>
    <property type="match status" value="1"/>
</dbReference>
<proteinExistence type="predicted"/>
<name>A0ABQ3K657_9DEIO</name>
<dbReference type="SUPFAM" id="SSF53067">
    <property type="entry name" value="Actin-like ATPase domain"/>
    <property type="match status" value="2"/>
</dbReference>
<dbReference type="InterPro" id="IPR050696">
    <property type="entry name" value="FtsA/MreB"/>
</dbReference>
<keyword evidence="3" id="KW-1185">Reference proteome</keyword>
<dbReference type="Pfam" id="PF11104">
    <property type="entry name" value="PilM_2"/>
    <property type="match status" value="1"/>
</dbReference>
<dbReference type="PANTHER" id="PTHR32432:SF3">
    <property type="entry name" value="ETHANOLAMINE UTILIZATION PROTEIN EUTJ"/>
    <property type="match status" value="1"/>
</dbReference>
<dbReference type="RefSeq" id="WP_189642534.1">
    <property type="nucleotide sequence ID" value="NZ_BNAL01000008.1"/>
</dbReference>
<dbReference type="InterPro" id="IPR043129">
    <property type="entry name" value="ATPase_NBD"/>
</dbReference>
<protein>
    <submittedName>
        <fullName evidence="2">Pilus assembly protein PilM</fullName>
    </submittedName>
</protein>
<sequence>MTSYFRKSGGPAFGLEIGTSAIKAVALAPGGTAVQHAVMTPTPLGAMRDGSVVEPQAIAAEIRSLLSRSGITHKQVVTAIPNQATVTRNIMIPRMDLKELRSSDVIRYEAERYIPYPIDEVTLDFDVLDDPSTLPEDGQMEVVIAAVPNDVVGRHLETLQMAGLQPTVVDVKSFAALRAIGQRTISPEEVVLALEIGASSSVIGLVRGERLLMARNINVAADDFTTALQRAFDLDFSAAEALKLGYQVPGNSPVDSAQPHSPARVAEALRPAMIDLITEVRRSLEFYRVQSGDLIIDQLVLAGGGAKLSGLDNAISEALGIPTEIVRPWEHVPLAVEDAALQAQGPEYTVPLGLALRGVRHG</sequence>
<reference evidence="3" key="1">
    <citation type="journal article" date="2019" name="Int. J. Syst. Evol. Microbiol.">
        <title>The Global Catalogue of Microorganisms (GCM) 10K type strain sequencing project: providing services to taxonomists for standard genome sequencing and annotation.</title>
        <authorList>
            <consortium name="The Broad Institute Genomics Platform"/>
            <consortium name="The Broad Institute Genome Sequencing Center for Infectious Disease"/>
            <person name="Wu L."/>
            <person name="Ma J."/>
        </authorList>
    </citation>
    <scope>NUCLEOTIDE SEQUENCE [LARGE SCALE GENOMIC DNA]</scope>
    <source>
        <strain evidence="3">CGMCC 1.18439</strain>
    </source>
</reference>